<accession>A0A803QHA5</accession>
<proteinExistence type="predicted"/>
<protein>
    <recommendedName>
        <fullName evidence="3">Reverse transcriptase</fullName>
    </recommendedName>
</protein>
<dbReference type="EMBL" id="UZAU01000736">
    <property type="status" value="NOT_ANNOTATED_CDS"/>
    <property type="molecule type" value="Genomic_DNA"/>
</dbReference>
<organism evidence="1 2">
    <name type="scientific">Cannabis sativa</name>
    <name type="common">Hemp</name>
    <name type="synonym">Marijuana</name>
    <dbReference type="NCBI Taxonomy" id="3483"/>
    <lineage>
        <taxon>Eukaryota</taxon>
        <taxon>Viridiplantae</taxon>
        <taxon>Streptophyta</taxon>
        <taxon>Embryophyta</taxon>
        <taxon>Tracheophyta</taxon>
        <taxon>Spermatophyta</taxon>
        <taxon>Magnoliopsida</taxon>
        <taxon>eudicotyledons</taxon>
        <taxon>Gunneridae</taxon>
        <taxon>Pentapetalae</taxon>
        <taxon>rosids</taxon>
        <taxon>fabids</taxon>
        <taxon>Rosales</taxon>
        <taxon>Cannabaceae</taxon>
        <taxon>Cannabis</taxon>
    </lineage>
</organism>
<evidence type="ECO:0000313" key="1">
    <source>
        <dbReference type="EnsemblPlants" id="cds.evm.model.09.763"/>
    </source>
</evidence>
<evidence type="ECO:0008006" key="3">
    <source>
        <dbReference type="Google" id="ProtNLM"/>
    </source>
</evidence>
<dbReference type="OMA" id="CITKMIC"/>
<evidence type="ECO:0000313" key="2">
    <source>
        <dbReference type="Proteomes" id="UP000596661"/>
    </source>
</evidence>
<keyword evidence="2" id="KW-1185">Reference proteome</keyword>
<reference evidence="1" key="2">
    <citation type="submission" date="2021-03" db="UniProtKB">
        <authorList>
            <consortium name="EnsemblPlants"/>
        </authorList>
    </citation>
    <scope>IDENTIFICATION</scope>
</reference>
<dbReference type="AlphaFoldDB" id="A0A803QHA5"/>
<dbReference type="Gramene" id="evm.model.09.763">
    <property type="protein sequence ID" value="cds.evm.model.09.763"/>
    <property type="gene ID" value="evm.TU.09.763"/>
</dbReference>
<name>A0A803QHA5_CANSA</name>
<dbReference type="Proteomes" id="UP000596661">
    <property type="component" value="Chromosome 9"/>
</dbReference>
<dbReference type="EnsemblPlants" id="evm.model.09.763">
    <property type="protein sequence ID" value="cds.evm.model.09.763"/>
    <property type="gene ID" value="evm.TU.09.763"/>
</dbReference>
<dbReference type="InterPro" id="IPR043502">
    <property type="entry name" value="DNA/RNA_pol_sf"/>
</dbReference>
<dbReference type="SUPFAM" id="SSF56672">
    <property type="entry name" value="DNA/RNA polymerases"/>
    <property type="match status" value="1"/>
</dbReference>
<dbReference type="PANTHER" id="PTHR19446">
    <property type="entry name" value="REVERSE TRANSCRIPTASES"/>
    <property type="match status" value="1"/>
</dbReference>
<sequence length="118" mass="13077">MQHEFIAAKNRPFTKGDVKKALLSIHSSKSAGLDGFGSGFYKDLWSKIRDEVSNAVLSFFASGRLPQNLNETVISFIPKVAKPSTAKDYRPIACCNTVYKCISKMICSRFSEVLPNIV</sequence>
<reference evidence="1" key="1">
    <citation type="submission" date="2018-11" db="EMBL/GenBank/DDBJ databases">
        <authorList>
            <person name="Grassa J C."/>
        </authorList>
    </citation>
    <scope>NUCLEOTIDE SEQUENCE [LARGE SCALE GENOMIC DNA]</scope>
</reference>